<name>A0AAV2EBZ4_9ROSI</name>
<proteinExistence type="predicted"/>
<evidence type="ECO:0000313" key="1">
    <source>
        <dbReference type="EMBL" id="CAL1383349.1"/>
    </source>
</evidence>
<reference evidence="1 2" key="1">
    <citation type="submission" date="2024-04" db="EMBL/GenBank/DDBJ databases">
        <authorList>
            <person name="Fracassetti M."/>
        </authorList>
    </citation>
    <scope>NUCLEOTIDE SEQUENCE [LARGE SCALE GENOMIC DNA]</scope>
</reference>
<sequence length="108" mass="12187">MTTTVVKERQGSHYLILHSITLKKPTADDPPNSFLPLARRYNVSALPPNNNNNNPHEIRCQSCGALADFNTNPAPQPNTLAGYLDQLSDSEKHRARMRAVRWTAWFES</sequence>
<protein>
    <submittedName>
        <fullName evidence="1">Uncharacterized protein</fullName>
    </submittedName>
</protein>
<dbReference type="AlphaFoldDB" id="A0AAV2EBZ4"/>
<dbReference type="EMBL" id="OZ034817">
    <property type="protein sequence ID" value="CAL1383349.1"/>
    <property type="molecule type" value="Genomic_DNA"/>
</dbReference>
<accession>A0AAV2EBZ4</accession>
<evidence type="ECO:0000313" key="2">
    <source>
        <dbReference type="Proteomes" id="UP001497516"/>
    </source>
</evidence>
<gene>
    <name evidence="1" type="ORF">LTRI10_LOCUS24630</name>
</gene>
<organism evidence="1 2">
    <name type="scientific">Linum trigynum</name>
    <dbReference type="NCBI Taxonomy" id="586398"/>
    <lineage>
        <taxon>Eukaryota</taxon>
        <taxon>Viridiplantae</taxon>
        <taxon>Streptophyta</taxon>
        <taxon>Embryophyta</taxon>
        <taxon>Tracheophyta</taxon>
        <taxon>Spermatophyta</taxon>
        <taxon>Magnoliopsida</taxon>
        <taxon>eudicotyledons</taxon>
        <taxon>Gunneridae</taxon>
        <taxon>Pentapetalae</taxon>
        <taxon>rosids</taxon>
        <taxon>fabids</taxon>
        <taxon>Malpighiales</taxon>
        <taxon>Linaceae</taxon>
        <taxon>Linum</taxon>
    </lineage>
</organism>
<keyword evidence="2" id="KW-1185">Reference proteome</keyword>
<dbReference type="Proteomes" id="UP001497516">
    <property type="component" value="Chromosome 4"/>
</dbReference>